<proteinExistence type="predicted"/>
<dbReference type="EMBL" id="BK015379">
    <property type="protein sequence ID" value="DAE03945.1"/>
    <property type="molecule type" value="Genomic_DNA"/>
</dbReference>
<organism evidence="1">
    <name type="scientific">Myoviridae sp. ct2cn10</name>
    <dbReference type="NCBI Taxonomy" id="2825022"/>
    <lineage>
        <taxon>Viruses</taxon>
        <taxon>Duplodnaviria</taxon>
        <taxon>Heunggongvirae</taxon>
        <taxon>Uroviricota</taxon>
        <taxon>Caudoviricetes</taxon>
    </lineage>
</organism>
<sequence>MYYNIYNYVLQYSMTFERLYFSTYYTQSSMI</sequence>
<name>A0A8S5PC37_9CAUD</name>
<protein>
    <submittedName>
        <fullName evidence="1">Uncharacterized protein</fullName>
    </submittedName>
</protein>
<reference evidence="1" key="1">
    <citation type="journal article" date="2021" name="Proc. Natl. Acad. Sci. U.S.A.">
        <title>A Catalog of Tens of Thousands of Viruses from Human Metagenomes Reveals Hidden Associations with Chronic Diseases.</title>
        <authorList>
            <person name="Tisza M.J."/>
            <person name="Buck C.B."/>
        </authorList>
    </citation>
    <scope>NUCLEOTIDE SEQUENCE</scope>
    <source>
        <strain evidence="1">Ct2cn10</strain>
    </source>
</reference>
<evidence type="ECO:0000313" key="1">
    <source>
        <dbReference type="EMBL" id="DAE03945.1"/>
    </source>
</evidence>
<accession>A0A8S5PC37</accession>